<evidence type="ECO:0000313" key="2">
    <source>
        <dbReference type="Proteomes" id="UP000236884"/>
    </source>
</evidence>
<dbReference type="Proteomes" id="UP000236884">
    <property type="component" value="Chromosome"/>
</dbReference>
<proteinExistence type="predicted"/>
<gene>
    <name evidence="1" type="ORF">GJW-30_1_03389</name>
</gene>
<sequence length="298" mass="32667">MRIDGWLLSAAIENPLDVTVFRDDIHVMVYMDGHPEFEAVEAMIRFVNDESPIVRAIVTLHDQSQIDHTNDTSVRDATSVGGRRVVTTDVSASVVRQAARIHARVSFAAYSGEVIDLRFVGAGLPHADHSGLSDPGGHSSRLSLPIMWREKSTVGIDGSCVHVGDKAYDATVLRQVTADYAIRRAYLTEGHRMAVIRAGNRKIARRKSSEISPRLLDRLVFTSPDAALQFSIVFIGGAFRCDLGEVEGIVTGEAWTEKGDACWTLVLQPQSPAWAVERRVVVRIEEAEGSYDIATTIG</sequence>
<accession>A0A0S3PY26</accession>
<protein>
    <submittedName>
        <fullName evidence="1">Uncharacterized protein</fullName>
    </submittedName>
</protein>
<dbReference type="AlphaFoldDB" id="A0A0S3PY26"/>
<keyword evidence="2" id="KW-1185">Reference proteome</keyword>
<reference evidence="1 2" key="1">
    <citation type="submission" date="2015-08" db="EMBL/GenBank/DDBJ databases">
        <title>Investigation of the bacterial diversity of lava forest soil.</title>
        <authorList>
            <person name="Lee J.S."/>
        </authorList>
    </citation>
    <scope>NUCLEOTIDE SEQUENCE [LARGE SCALE GENOMIC DNA]</scope>
    <source>
        <strain evidence="1 2">GJW-30</strain>
    </source>
</reference>
<organism evidence="1 2">
    <name type="scientific">Variibacter gotjawalensis</name>
    <dbReference type="NCBI Taxonomy" id="1333996"/>
    <lineage>
        <taxon>Bacteria</taxon>
        <taxon>Pseudomonadati</taxon>
        <taxon>Pseudomonadota</taxon>
        <taxon>Alphaproteobacteria</taxon>
        <taxon>Hyphomicrobiales</taxon>
        <taxon>Nitrobacteraceae</taxon>
        <taxon>Variibacter</taxon>
    </lineage>
</organism>
<dbReference type="KEGG" id="vgo:GJW-30_1_03389"/>
<dbReference type="EMBL" id="AP014946">
    <property type="protein sequence ID" value="BAT60839.1"/>
    <property type="molecule type" value="Genomic_DNA"/>
</dbReference>
<name>A0A0S3PY26_9BRAD</name>
<evidence type="ECO:0000313" key="1">
    <source>
        <dbReference type="EMBL" id="BAT60839.1"/>
    </source>
</evidence>